<reference evidence="10" key="1">
    <citation type="submission" date="2022-08" db="EMBL/GenBank/DDBJ databases">
        <title>Genome Sequence of the sulphate-reducing bacterium, Pseudodesulfovibrio portus JCM14722.</title>
        <authorList>
            <person name="Kondo R."/>
            <person name="Kataoka T."/>
        </authorList>
    </citation>
    <scope>NUCLEOTIDE SEQUENCE</scope>
    <source>
        <strain evidence="10">JCM 14722</strain>
    </source>
</reference>
<evidence type="ECO:0000256" key="3">
    <source>
        <dbReference type="ARBA" id="ARBA00022452"/>
    </source>
</evidence>
<dbReference type="PROSITE" id="PS52016">
    <property type="entry name" value="TONB_DEPENDENT_REC_3"/>
    <property type="match status" value="1"/>
</dbReference>
<keyword evidence="11" id="KW-1185">Reference proteome</keyword>
<keyword evidence="3 8" id="KW-1134">Transmembrane beta strand</keyword>
<evidence type="ECO:0000256" key="7">
    <source>
        <dbReference type="ARBA" id="ARBA00023237"/>
    </source>
</evidence>
<evidence type="ECO:0000256" key="4">
    <source>
        <dbReference type="ARBA" id="ARBA00022692"/>
    </source>
</evidence>
<dbReference type="InterPro" id="IPR012910">
    <property type="entry name" value="Plug_dom"/>
</dbReference>
<evidence type="ECO:0000256" key="5">
    <source>
        <dbReference type="ARBA" id="ARBA00022729"/>
    </source>
</evidence>
<dbReference type="Proteomes" id="UP001061361">
    <property type="component" value="Chromosome"/>
</dbReference>
<keyword evidence="4 8" id="KW-0812">Transmembrane</keyword>
<sequence>MRHPGGYILALAVVVFALLPVLALAGEDLEDLSLEELMDVEVVTASRRTEALTRVPGAVTVLTEEDIFRSGATSIPEALKLVPGVHVARMDTDKWAVGVRGFNGLLSNKHLVLLDGRPITSPTTSGVNWGSAVPVSMIKRIEVVRGVWTSLWGADSFTGVINIITKTAEEASGGQSVTTVGTSGVEQVVRYGGEVGDNGHAVGFGRTAYEDGDGIKGDGRNRGSRDWKTLQGGFRYDWENAYTDLLTLQGEMQESRIHETSAGVDRFFSPRDSVSYNGYTQFVWDRATGLDAGVRFRTSFSHGGIQMGDYTDIANTVDAELQYAAEQAGIHRLTWGAGTRYYWEDIPDRNRPERDRDDHSFSGNAFIQDRITVLPESLYLFLGSKFDYLGQGSLEIQPSVRLLHTREDSEYWLAVSRAVRTDNWYQQSGDFFIDYKGNRYRVIAPGDLDTEELVAYEAGYRHRFSRDTSLDVSFYVNDYDDLIMYDFDDATNTAVLTNSLKGTAYGVEALYEWRVSDRVTLRPSASLIYQRLYGLDAMPMGGAMPEEGMGSEVKLQVMTKPAQDVGLDVLAGFIDSPDKRAYPGYFEVEAHASWRATDQLLLEVIGRNLAGADNRFSELRVDPSLKLRLTWDF</sequence>
<evidence type="ECO:0000259" key="9">
    <source>
        <dbReference type="Pfam" id="PF07715"/>
    </source>
</evidence>
<organism evidence="10 11">
    <name type="scientific">Pseudodesulfovibrio portus</name>
    <dbReference type="NCBI Taxonomy" id="231439"/>
    <lineage>
        <taxon>Bacteria</taxon>
        <taxon>Pseudomonadati</taxon>
        <taxon>Thermodesulfobacteriota</taxon>
        <taxon>Desulfovibrionia</taxon>
        <taxon>Desulfovibrionales</taxon>
        <taxon>Desulfovibrionaceae</taxon>
    </lineage>
</organism>
<keyword evidence="7 8" id="KW-0998">Cell outer membrane</keyword>
<dbReference type="Gene3D" id="2.40.170.20">
    <property type="entry name" value="TonB-dependent receptor, beta-barrel domain"/>
    <property type="match status" value="1"/>
</dbReference>
<protein>
    <recommendedName>
        <fullName evidence="9">TonB-dependent receptor plug domain-containing protein</fullName>
    </recommendedName>
</protein>
<evidence type="ECO:0000256" key="6">
    <source>
        <dbReference type="ARBA" id="ARBA00023136"/>
    </source>
</evidence>
<dbReference type="Pfam" id="PF07715">
    <property type="entry name" value="Plug"/>
    <property type="match status" value="1"/>
</dbReference>
<evidence type="ECO:0000256" key="8">
    <source>
        <dbReference type="PROSITE-ProRule" id="PRU01360"/>
    </source>
</evidence>
<dbReference type="InterPro" id="IPR037066">
    <property type="entry name" value="Plug_dom_sf"/>
</dbReference>
<dbReference type="Gene3D" id="2.170.130.10">
    <property type="entry name" value="TonB-dependent receptor, plug domain"/>
    <property type="match status" value="1"/>
</dbReference>
<keyword evidence="2 8" id="KW-0813">Transport</keyword>
<dbReference type="EMBL" id="AP026708">
    <property type="protein sequence ID" value="BDQ35512.1"/>
    <property type="molecule type" value="Genomic_DNA"/>
</dbReference>
<dbReference type="InterPro" id="IPR036942">
    <property type="entry name" value="Beta-barrel_TonB_sf"/>
</dbReference>
<accession>A0ABN6S0R1</accession>
<feature type="domain" description="TonB-dependent receptor plug" evidence="9">
    <location>
        <begin position="53"/>
        <end position="160"/>
    </location>
</feature>
<dbReference type="PANTHER" id="PTHR30069:SF29">
    <property type="entry name" value="HEMOGLOBIN AND HEMOGLOBIN-HAPTOGLOBIN-BINDING PROTEIN 1-RELATED"/>
    <property type="match status" value="1"/>
</dbReference>
<dbReference type="PANTHER" id="PTHR30069">
    <property type="entry name" value="TONB-DEPENDENT OUTER MEMBRANE RECEPTOR"/>
    <property type="match status" value="1"/>
</dbReference>
<evidence type="ECO:0000256" key="2">
    <source>
        <dbReference type="ARBA" id="ARBA00022448"/>
    </source>
</evidence>
<dbReference type="InterPro" id="IPR039426">
    <property type="entry name" value="TonB-dep_rcpt-like"/>
</dbReference>
<dbReference type="RefSeq" id="WP_264982409.1">
    <property type="nucleotide sequence ID" value="NZ_AP026708.1"/>
</dbReference>
<evidence type="ECO:0000256" key="1">
    <source>
        <dbReference type="ARBA" id="ARBA00004571"/>
    </source>
</evidence>
<evidence type="ECO:0000313" key="11">
    <source>
        <dbReference type="Proteomes" id="UP001061361"/>
    </source>
</evidence>
<name>A0ABN6S0R1_9BACT</name>
<gene>
    <name evidence="10" type="ORF">JCM14722_30540</name>
</gene>
<dbReference type="SUPFAM" id="SSF56935">
    <property type="entry name" value="Porins"/>
    <property type="match status" value="1"/>
</dbReference>
<keyword evidence="6 8" id="KW-0472">Membrane</keyword>
<comment type="similarity">
    <text evidence="8">Belongs to the TonB-dependent receptor family.</text>
</comment>
<keyword evidence="5" id="KW-0732">Signal</keyword>
<comment type="subcellular location">
    <subcellularLocation>
        <location evidence="1 8">Cell outer membrane</location>
        <topology evidence="1 8">Multi-pass membrane protein</topology>
    </subcellularLocation>
</comment>
<evidence type="ECO:0000313" key="10">
    <source>
        <dbReference type="EMBL" id="BDQ35512.1"/>
    </source>
</evidence>
<proteinExistence type="inferred from homology"/>